<reference evidence="7" key="1">
    <citation type="submission" date="2007-04" db="EMBL/GenBank/DDBJ databases">
        <authorList>
            <consortium name="The Broad Institute Genome Sequencing Platform"/>
            <person name="Birren B."/>
            <person name="Lander E."/>
            <person name="Galagan J."/>
            <person name="Nusbaum C."/>
            <person name="Devon K."/>
            <person name="Ma L.-J."/>
            <person name="Jaffe D."/>
            <person name="Butler J."/>
            <person name="Alvarez P."/>
            <person name="Gnerre S."/>
            <person name="Grabherr M."/>
            <person name="Kleber M."/>
            <person name="Mauceli E."/>
            <person name="Brockman W."/>
            <person name="MacCallum I.A."/>
            <person name="Young S."/>
            <person name="LaButti K."/>
            <person name="DeCaprio D."/>
            <person name="Crawford M."/>
            <person name="Koehrsen M."/>
            <person name="Engels R."/>
            <person name="Montgomery P."/>
            <person name="Pearson M."/>
            <person name="Howarth C."/>
            <person name="Larson L."/>
            <person name="White J."/>
            <person name="O'Leary S."/>
            <person name="Kodira C."/>
            <person name="Zeng Q."/>
            <person name="Yandava C."/>
            <person name="Alvarado L."/>
            <person name="Kistler C."/>
            <person name="Shim W.-B."/>
            <person name="Kang S."/>
            <person name="Woloshuk C."/>
        </authorList>
    </citation>
    <scope>NUCLEOTIDE SEQUENCE</scope>
    <source>
        <strain evidence="7">4287</strain>
    </source>
</reference>
<evidence type="ECO:0000259" key="6">
    <source>
        <dbReference type="PROSITE" id="PS50048"/>
    </source>
</evidence>
<dbReference type="Proteomes" id="UP000009097">
    <property type="component" value="Unassembled WGS sequence"/>
</dbReference>
<dbReference type="SMART" id="SM00906">
    <property type="entry name" value="Fungal_trans"/>
    <property type="match status" value="1"/>
</dbReference>
<dbReference type="KEGG" id="fox:FOXG_08392"/>
<dbReference type="AlphaFoldDB" id="A0A0J9V868"/>
<dbReference type="GO" id="GO:0008270">
    <property type="term" value="F:zinc ion binding"/>
    <property type="evidence" value="ECO:0007669"/>
    <property type="project" value="InterPro"/>
</dbReference>
<dbReference type="VEuPathDB" id="FungiDB:FOXG_08392"/>
<dbReference type="PANTHER" id="PTHR47338:SF10">
    <property type="entry name" value="TRANSCRIPTION FACTOR DOMAIN-CONTAINING PROTEIN-RELATED"/>
    <property type="match status" value="1"/>
</dbReference>
<dbReference type="Gene3D" id="4.10.240.10">
    <property type="entry name" value="Zn(2)-C6 fungal-type DNA-binding domain"/>
    <property type="match status" value="1"/>
</dbReference>
<dbReference type="GO" id="GO:0006351">
    <property type="term" value="P:DNA-templated transcription"/>
    <property type="evidence" value="ECO:0007669"/>
    <property type="project" value="InterPro"/>
</dbReference>
<dbReference type="InterPro" id="IPR001138">
    <property type="entry name" value="Zn2Cys6_DnaBD"/>
</dbReference>
<keyword evidence="4" id="KW-0804">Transcription</keyword>
<gene>
    <name evidence="7" type="ORF">FOXG_08392</name>
</gene>
<dbReference type="PROSITE" id="PS50048">
    <property type="entry name" value="ZN2_CY6_FUNGAL_2"/>
    <property type="match status" value="1"/>
</dbReference>
<dbReference type="SMART" id="SM00066">
    <property type="entry name" value="GAL4"/>
    <property type="match status" value="1"/>
</dbReference>
<name>A0A0J9V868_FUSO4</name>
<evidence type="ECO:0000256" key="2">
    <source>
        <dbReference type="ARBA" id="ARBA00022723"/>
    </source>
</evidence>
<dbReference type="Pfam" id="PF00172">
    <property type="entry name" value="Zn_clus"/>
    <property type="match status" value="1"/>
</dbReference>
<sequence length="573" mass="64954">MDARVNNSNEVNEAEANVAPLAPFSCLLCRKSKLKCDRTRPSCSRCSKQSYDCVYSLSRQPYQSKSRGQAKELEARLGCLERLLQSSQETRASFTDGSQYRCNSIATVGNTPTSQDEDTLVRLGLYEETPPRELIETLMNIYFARIHQVTPLLHRQRFMAPLFLPDHMKPPMCLQYIVMASAAETSDAYRHLGMIFYKRAIKYLRSDDLGDLSESSISLGHVQARALISCFEAEHSMFSKASITLCSAIRAAQMLNLHQVDITRPDRGQHVDWIEVEERRRTWWTIFCYDRFTCATTGWPALIHDQNIRTRLPASEEAYTNGQEEHTRFLGDQLLESEPHSTFAGAVLAAHIFHRTIEHTGTNNSQDQESQDFKGDLYWQRHKSIDNDLKFMLLMLPKNLCLPANYRTHNAIFVNVMLQTATICLHRAALWRMKSNLQGLPSYLIRLSQDRLLPAAEEILTIFRMIPDLGATFTNPLICFAAYMAALVFMASTSPTDPDGEHGQNLDFILKILVAFGNTNLVANALANEIVKEMKQCGITSRSMNKVNLQETPLDIPLLATQRLYSCQQSSCS</sequence>
<evidence type="ECO:0000313" key="7">
    <source>
        <dbReference type="EMBL" id="KNB07096.1"/>
    </source>
</evidence>
<dbReference type="InterPro" id="IPR050815">
    <property type="entry name" value="TF_fung"/>
</dbReference>
<dbReference type="SUPFAM" id="SSF57701">
    <property type="entry name" value="Zn2/Cys6 DNA-binding domain"/>
    <property type="match status" value="1"/>
</dbReference>
<dbReference type="OrthoDB" id="3037908at2759"/>
<dbReference type="EMBL" id="DS231705">
    <property type="protein sequence ID" value="KNB07096.1"/>
    <property type="molecule type" value="Genomic_DNA"/>
</dbReference>
<accession>A0A0J9V868</accession>
<dbReference type="CDD" id="cd12148">
    <property type="entry name" value="fungal_TF_MHR"/>
    <property type="match status" value="1"/>
</dbReference>
<evidence type="ECO:0000256" key="4">
    <source>
        <dbReference type="ARBA" id="ARBA00023163"/>
    </source>
</evidence>
<evidence type="ECO:0000256" key="5">
    <source>
        <dbReference type="ARBA" id="ARBA00023242"/>
    </source>
</evidence>
<reference evidence="7" key="2">
    <citation type="journal article" date="2010" name="Nature">
        <title>Comparative genomics reveals mobile pathogenicity chromosomes in Fusarium.</title>
        <authorList>
            <person name="Ma L.J."/>
            <person name="van der Does H.C."/>
            <person name="Borkovich K.A."/>
            <person name="Coleman J.J."/>
            <person name="Daboussi M.J."/>
            <person name="Di Pietro A."/>
            <person name="Dufresne M."/>
            <person name="Freitag M."/>
            <person name="Grabherr M."/>
            <person name="Henrissat B."/>
            <person name="Houterman P.M."/>
            <person name="Kang S."/>
            <person name="Shim W.B."/>
            <person name="Woloshuk C."/>
            <person name="Xie X."/>
            <person name="Xu J.R."/>
            <person name="Antoniw J."/>
            <person name="Baker S.E."/>
            <person name="Bluhm B.H."/>
            <person name="Breakspear A."/>
            <person name="Brown D.W."/>
            <person name="Butchko R.A."/>
            <person name="Chapman S."/>
            <person name="Coulson R."/>
            <person name="Coutinho P.M."/>
            <person name="Danchin E.G."/>
            <person name="Diener A."/>
            <person name="Gale L.R."/>
            <person name="Gardiner D.M."/>
            <person name="Goff S."/>
            <person name="Hammond-Kosack K.E."/>
            <person name="Hilburn K."/>
            <person name="Hua-Van A."/>
            <person name="Jonkers W."/>
            <person name="Kazan K."/>
            <person name="Kodira C.D."/>
            <person name="Koehrsen M."/>
            <person name="Kumar L."/>
            <person name="Lee Y.H."/>
            <person name="Li L."/>
            <person name="Manners J.M."/>
            <person name="Miranda-Saavedra D."/>
            <person name="Mukherjee M."/>
            <person name="Park G."/>
            <person name="Park J."/>
            <person name="Park S.Y."/>
            <person name="Proctor R.H."/>
            <person name="Regev A."/>
            <person name="Ruiz-Roldan M.C."/>
            <person name="Sain D."/>
            <person name="Sakthikumar S."/>
            <person name="Sykes S."/>
            <person name="Schwartz D.C."/>
            <person name="Turgeon B.G."/>
            <person name="Wapinski I."/>
            <person name="Yoder O."/>
            <person name="Young S."/>
            <person name="Zeng Q."/>
            <person name="Zhou S."/>
            <person name="Galagan J."/>
            <person name="Cuomo C.A."/>
            <person name="Kistler H.C."/>
            <person name="Rep M."/>
        </authorList>
    </citation>
    <scope>NUCLEOTIDE SEQUENCE [LARGE SCALE GENOMIC DNA]</scope>
    <source>
        <strain evidence="7">4287</strain>
    </source>
</reference>
<dbReference type="GO" id="GO:0005634">
    <property type="term" value="C:nucleus"/>
    <property type="evidence" value="ECO:0007669"/>
    <property type="project" value="UniProtKB-SubCell"/>
</dbReference>
<dbReference type="InterPro" id="IPR007219">
    <property type="entry name" value="XnlR_reg_dom"/>
</dbReference>
<comment type="subcellular location">
    <subcellularLocation>
        <location evidence="1">Nucleus</location>
    </subcellularLocation>
</comment>
<dbReference type="RefSeq" id="XP_018245141.1">
    <property type="nucleotide sequence ID" value="XM_018387301.1"/>
</dbReference>
<dbReference type="GeneID" id="28950031"/>
<keyword evidence="5" id="KW-0539">Nucleus</keyword>
<feature type="domain" description="Zn(2)-C6 fungal-type" evidence="6">
    <location>
        <begin position="25"/>
        <end position="55"/>
    </location>
</feature>
<dbReference type="GO" id="GO:0000981">
    <property type="term" value="F:DNA-binding transcription factor activity, RNA polymerase II-specific"/>
    <property type="evidence" value="ECO:0007669"/>
    <property type="project" value="InterPro"/>
</dbReference>
<dbReference type="Pfam" id="PF04082">
    <property type="entry name" value="Fungal_trans"/>
    <property type="match status" value="1"/>
</dbReference>
<dbReference type="InterPro" id="IPR036864">
    <property type="entry name" value="Zn2-C6_fun-type_DNA-bd_sf"/>
</dbReference>
<dbReference type="CDD" id="cd00067">
    <property type="entry name" value="GAL4"/>
    <property type="match status" value="1"/>
</dbReference>
<proteinExistence type="predicted"/>
<evidence type="ECO:0000256" key="3">
    <source>
        <dbReference type="ARBA" id="ARBA00023015"/>
    </source>
</evidence>
<dbReference type="PANTHER" id="PTHR47338">
    <property type="entry name" value="ZN(II)2CYS6 TRANSCRIPTION FACTOR (EUROFUNG)-RELATED"/>
    <property type="match status" value="1"/>
</dbReference>
<keyword evidence="3" id="KW-0805">Transcription regulation</keyword>
<evidence type="ECO:0000313" key="8">
    <source>
        <dbReference type="Proteomes" id="UP000009097"/>
    </source>
</evidence>
<protein>
    <recommendedName>
        <fullName evidence="6">Zn(2)-C6 fungal-type domain-containing protein</fullName>
    </recommendedName>
</protein>
<dbReference type="PROSITE" id="PS00463">
    <property type="entry name" value="ZN2_CY6_FUNGAL_1"/>
    <property type="match status" value="1"/>
</dbReference>
<evidence type="ECO:0000256" key="1">
    <source>
        <dbReference type="ARBA" id="ARBA00004123"/>
    </source>
</evidence>
<keyword evidence="2" id="KW-0479">Metal-binding</keyword>
<dbReference type="GO" id="GO:0003677">
    <property type="term" value="F:DNA binding"/>
    <property type="evidence" value="ECO:0007669"/>
    <property type="project" value="InterPro"/>
</dbReference>
<organism evidence="7 8">
    <name type="scientific">Fusarium oxysporum f. sp. lycopersici (strain 4287 / CBS 123668 / FGSC 9935 / NRRL 34936)</name>
    <name type="common">Fusarium vascular wilt of tomato</name>
    <dbReference type="NCBI Taxonomy" id="426428"/>
    <lineage>
        <taxon>Eukaryota</taxon>
        <taxon>Fungi</taxon>
        <taxon>Dikarya</taxon>
        <taxon>Ascomycota</taxon>
        <taxon>Pezizomycotina</taxon>
        <taxon>Sordariomycetes</taxon>
        <taxon>Hypocreomycetidae</taxon>
        <taxon>Hypocreales</taxon>
        <taxon>Nectriaceae</taxon>
        <taxon>Fusarium</taxon>
        <taxon>Fusarium oxysporum species complex</taxon>
    </lineage>
</organism>